<feature type="compositionally biased region" description="Basic residues" evidence="1">
    <location>
        <begin position="105"/>
        <end position="121"/>
    </location>
</feature>
<feature type="region of interest" description="Disordered" evidence="1">
    <location>
        <begin position="98"/>
        <end position="121"/>
    </location>
</feature>
<name>A0A498I3G9_MALDO</name>
<gene>
    <name evidence="2" type="ORF">DVH24_001856</name>
</gene>
<reference evidence="2 3" key="1">
    <citation type="submission" date="2018-10" db="EMBL/GenBank/DDBJ databases">
        <title>A high-quality apple genome assembly.</title>
        <authorList>
            <person name="Hu J."/>
        </authorList>
    </citation>
    <scope>NUCLEOTIDE SEQUENCE [LARGE SCALE GENOMIC DNA]</scope>
    <source>
        <strain evidence="3">cv. HFTH1</strain>
        <tissue evidence="2">Young leaf</tissue>
    </source>
</reference>
<dbReference type="EMBL" id="RDQH01000339">
    <property type="protein sequence ID" value="RXH78338.1"/>
    <property type="molecule type" value="Genomic_DNA"/>
</dbReference>
<dbReference type="AlphaFoldDB" id="A0A498I3G9"/>
<evidence type="ECO:0000313" key="2">
    <source>
        <dbReference type="EMBL" id="RXH78338.1"/>
    </source>
</evidence>
<protein>
    <submittedName>
        <fullName evidence="2">Uncharacterized protein</fullName>
    </submittedName>
</protein>
<evidence type="ECO:0000313" key="3">
    <source>
        <dbReference type="Proteomes" id="UP000290289"/>
    </source>
</evidence>
<keyword evidence="3" id="KW-1185">Reference proteome</keyword>
<organism evidence="2 3">
    <name type="scientific">Malus domestica</name>
    <name type="common">Apple</name>
    <name type="synonym">Pyrus malus</name>
    <dbReference type="NCBI Taxonomy" id="3750"/>
    <lineage>
        <taxon>Eukaryota</taxon>
        <taxon>Viridiplantae</taxon>
        <taxon>Streptophyta</taxon>
        <taxon>Embryophyta</taxon>
        <taxon>Tracheophyta</taxon>
        <taxon>Spermatophyta</taxon>
        <taxon>Magnoliopsida</taxon>
        <taxon>eudicotyledons</taxon>
        <taxon>Gunneridae</taxon>
        <taxon>Pentapetalae</taxon>
        <taxon>rosids</taxon>
        <taxon>fabids</taxon>
        <taxon>Rosales</taxon>
        <taxon>Rosaceae</taxon>
        <taxon>Amygdaloideae</taxon>
        <taxon>Maleae</taxon>
        <taxon>Malus</taxon>
    </lineage>
</organism>
<dbReference type="Proteomes" id="UP000290289">
    <property type="component" value="Chromosome 13"/>
</dbReference>
<comment type="caution">
    <text evidence="2">The sequence shown here is derived from an EMBL/GenBank/DDBJ whole genome shotgun (WGS) entry which is preliminary data.</text>
</comment>
<evidence type="ECO:0000256" key="1">
    <source>
        <dbReference type="SAM" id="MobiDB-lite"/>
    </source>
</evidence>
<sequence length="121" mass="13861">MCFQVLRSKYAYMCILESFGAVFVHQMDCICLEGFISFIPLNKPLVAANTWQRKDCCSSHMGAHGMAEIMVCFVVEMMQRTCVCASVMVKQRTWQQTHGKESKHMAKKRMLQHTHGSTRHG</sequence>
<proteinExistence type="predicted"/>
<accession>A0A498I3G9</accession>